<evidence type="ECO:0000259" key="6">
    <source>
        <dbReference type="Pfam" id="PF04542"/>
    </source>
</evidence>
<dbReference type="GO" id="GO:0003677">
    <property type="term" value="F:DNA binding"/>
    <property type="evidence" value="ECO:0007669"/>
    <property type="project" value="UniProtKB-KW"/>
</dbReference>
<comment type="similarity">
    <text evidence="1">Belongs to the sigma-70 factor family. ECF subfamily.</text>
</comment>
<evidence type="ECO:0000313" key="8">
    <source>
        <dbReference type="EMBL" id="HIQ79028.1"/>
    </source>
</evidence>
<evidence type="ECO:0000256" key="4">
    <source>
        <dbReference type="ARBA" id="ARBA00023125"/>
    </source>
</evidence>
<dbReference type="Pfam" id="PF04542">
    <property type="entry name" value="Sigma70_r2"/>
    <property type="match status" value="1"/>
</dbReference>
<keyword evidence="5" id="KW-0804">Transcription</keyword>
<protein>
    <submittedName>
        <fullName evidence="8">RNA polymerase sigma factor</fullName>
    </submittedName>
</protein>
<dbReference type="GO" id="GO:0016987">
    <property type="term" value="F:sigma factor activity"/>
    <property type="evidence" value="ECO:0007669"/>
    <property type="project" value="UniProtKB-KW"/>
</dbReference>
<reference evidence="8" key="1">
    <citation type="submission" date="2020-10" db="EMBL/GenBank/DDBJ databases">
        <authorList>
            <person name="Gilroy R."/>
        </authorList>
    </citation>
    <scope>NUCLEOTIDE SEQUENCE</scope>
    <source>
        <strain evidence="8">ChiBcolR7-354</strain>
    </source>
</reference>
<dbReference type="PANTHER" id="PTHR43133">
    <property type="entry name" value="RNA POLYMERASE ECF-TYPE SIGMA FACTO"/>
    <property type="match status" value="1"/>
</dbReference>
<comment type="caution">
    <text evidence="8">The sequence shown here is derived from an EMBL/GenBank/DDBJ whole genome shotgun (WGS) entry which is preliminary data.</text>
</comment>
<reference evidence="8" key="2">
    <citation type="journal article" date="2021" name="PeerJ">
        <title>Extensive microbial diversity within the chicken gut microbiome revealed by metagenomics and culture.</title>
        <authorList>
            <person name="Gilroy R."/>
            <person name="Ravi A."/>
            <person name="Getino M."/>
            <person name="Pursley I."/>
            <person name="Horton D.L."/>
            <person name="Alikhan N.F."/>
            <person name="Baker D."/>
            <person name="Gharbi K."/>
            <person name="Hall N."/>
            <person name="Watson M."/>
            <person name="Adriaenssens E.M."/>
            <person name="Foster-Nyarko E."/>
            <person name="Jarju S."/>
            <person name="Secka A."/>
            <person name="Antonio M."/>
            <person name="Oren A."/>
            <person name="Chaudhuri R.R."/>
            <person name="La Ragione R."/>
            <person name="Hildebrand F."/>
            <person name="Pallen M.J."/>
        </authorList>
    </citation>
    <scope>NUCLEOTIDE SEQUENCE</scope>
    <source>
        <strain evidence="8">ChiBcolR7-354</strain>
    </source>
</reference>
<name>A0A9D1CT29_9FIRM</name>
<accession>A0A9D1CT29</accession>
<sequence length="158" mass="18332">MARYGDALTIYIDGYLGDIHEAEDLMIEVFAYMCLKKPRLRDGAFKTYIYKAARHMALRHRGRRRAVFSLEDLSLEPEAEALVEEAVGSAERRETLRLCMERLHDDYREALYLTYFEDLSYAEAAEVMGKNVKQVTNLIYRGKERLRGLLEKEGITNA</sequence>
<proteinExistence type="inferred from homology"/>
<evidence type="ECO:0000313" key="9">
    <source>
        <dbReference type="Proteomes" id="UP000824262"/>
    </source>
</evidence>
<dbReference type="InterPro" id="IPR039425">
    <property type="entry name" value="RNA_pol_sigma-70-like"/>
</dbReference>
<dbReference type="SUPFAM" id="SSF88659">
    <property type="entry name" value="Sigma3 and sigma4 domains of RNA polymerase sigma factors"/>
    <property type="match status" value="1"/>
</dbReference>
<dbReference type="InterPro" id="IPR007627">
    <property type="entry name" value="RNA_pol_sigma70_r2"/>
</dbReference>
<dbReference type="GO" id="GO:0006352">
    <property type="term" value="P:DNA-templated transcription initiation"/>
    <property type="evidence" value="ECO:0007669"/>
    <property type="project" value="InterPro"/>
</dbReference>
<dbReference type="InterPro" id="IPR014284">
    <property type="entry name" value="RNA_pol_sigma-70_dom"/>
</dbReference>
<keyword evidence="4" id="KW-0238">DNA-binding</keyword>
<dbReference type="NCBIfam" id="TIGR02937">
    <property type="entry name" value="sigma70-ECF"/>
    <property type="match status" value="1"/>
</dbReference>
<dbReference type="Gene3D" id="1.10.10.10">
    <property type="entry name" value="Winged helix-like DNA-binding domain superfamily/Winged helix DNA-binding domain"/>
    <property type="match status" value="1"/>
</dbReference>
<evidence type="ECO:0000256" key="5">
    <source>
        <dbReference type="ARBA" id="ARBA00023163"/>
    </source>
</evidence>
<dbReference type="InterPro" id="IPR013325">
    <property type="entry name" value="RNA_pol_sigma_r2"/>
</dbReference>
<evidence type="ECO:0000256" key="2">
    <source>
        <dbReference type="ARBA" id="ARBA00023015"/>
    </source>
</evidence>
<organism evidence="8 9">
    <name type="scientific">Candidatus Scatomorpha intestinavium</name>
    <dbReference type="NCBI Taxonomy" id="2840922"/>
    <lineage>
        <taxon>Bacteria</taxon>
        <taxon>Bacillati</taxon>
        <taxon>Bacillota</taxon>
        <taxon>Clostridia</taxon>
        <taxon>Eubacteriales</taxon>
        <taxon>Candidatus Scatomorpha</taxon>
    </lineage>
</organism>
<evidence type="ECO:0000256" key="1">
    <source>
        <dbReference type="ARBA" id="ARBA00010641"/>
    </source>
</evidence>
<keyword evidence="3" id="KW-0731">Sigma factor</keyword>
<dbReference type="EMBL" id="DVGA01000072">
    <property type="protein sequence ID" value="HIQ79028.1"/>
    <property type="molecule type" value="Genomic_DNA"/>
</dbReference>
<evidence type="ECO:0000259" key="7">
    <source>
        <dbReference type="Pfam" id="PF08281"/>
    </source>
</evidence>
<dbReference type="AlphaFoldDB" id="A0A9D1CT29"/>
<dbReference type="Gene3D" id="1.10.1740.10">
    <property type="match status" value="1"/>
</dbReference>
<dbReference type="Pfam" id="PF08281">
    <property type="entry name" value="Sigma70_r4_2"/>
    <property type="match status" value="1"/>
</dbReference>
<dbReference type="CDD" id="cd06171">
    <property type="entry name" value="Sigma70_r4"/>
    <property type="match status" value="1"/>
</dbReference>
<feature type="domain" description="RNA polymerase sigma-70 region 2" evidence="6">
    <location>
        <begin position="3"/>
        <end position="65"/>
    </location>
</feature>
<dbReference type="SUPFAM" id="SSF88946">
    <property type="entry name" value="Sigma2 domain of RNA polymerase sigma factors"/>
    <property type="match status" value="1"/>
</dbReference>
<keyword evidence="2" id="KW-0805">Transcription regulation</keyword>
<dbReference type="InterPro" id="IPR036388">
    <property type="entry name" value="WH-like_DNA-bd_sf"/>
</dbReference>
<evidence type="ECO:0000256" key="3">
    <source>
        <dbReference type="ARBA" id="ARBA00023082"/>
    </source>
</evidence>
<dbReference type="PANTHER" id="PTHR43133:SF8">
    <property type="entry name" value="RNA POLYMERASE SIGMA FACTOR HI_1459-RELATED"/>
    <property type="match status" value="1"/>
</dbReference>
<gene>
    <name evidence="8" type="ORF">IAB77_07200</name>
</gene>
<feature type="domain" description="RNA polymerase sigma factor 70 region 4 type 2" evidence="7">
    <location>
        <begin position="94"/>
        <end position="146"/>
    </location>
</feature>
<dbReference type="InterPro" id="IPR013324">
    <property type="entry name" value="RNA_pol_sigma_r3/r4-like"/>
</dbReference>
<dbReference type="InterPro" id="IPR013249">
    <property type="entry name" value="RNA_pol_sigma70_r4_t2"/>
</dbReference>
<dbReference type="Proteomes" id="UP000824262">
    <property type="component" value="Unassembled WGS sequence"/>
</dbReference>